<evidence type="ECO:0000313" key="2">
    <source>
        <dbReference type="Proteomes" id="UP000554766"/>
    </source>
</evidence>
<accession>A0A7L4P987</accession>
<name>A0A7L4P987_9CREN</name>
<proteinExistence type="predicted"/>
<dbReference type="AlphaFoldDB" id="A0A7L4P987"/>
<protein>
    <submittedName>
        <fullName evidence="1">Uncharacterized protein</fullName>
    </submittedName>
</protein>
<dbReference type="OMA" id="VAFTWRP"/>
<reference evidence="1 2" key="1">
    <citation type="journal article" date="2020" name="Nat. Commun.">
        <title>The structures of two archaeal type IV pili illuminate evolutionary relationships.</title>
        <authorList>
            <person name="Wang F."/>
            <person name="Baquero D.P."/>
            <person name="Su Z."/>
            <person name="Beltran L.C."/>
            <person name="Prangishvili D."/>
            <person name="Krupovic M."/>
            <person name="Egelman E.H."/>
        </authorList>
    </citation>
    <scope>NUCLEOTIDE SEQUENCE [LARGE SCALE GENOMIC DNA]</scope>
    <source>
        <strain evidence="1 2">2GA</strain>
    </source>
</reference>
<dbReference type="RefSeq" id="WP_011899932.1">
    <property type="nucleotide sequence ID" value="NZ_JAAVJF010000001.1"/>
</dbReference>
<dbReference type="GeneID" id="5055611"/>
<sequence length="283" mass="31298">MRVLNLAQFEGISTKYDGGWVSVSVTGLGRLRSVLVGYASLQYLSGREFRVELSMLEVSEEPPVLEGSAFFNLPPAPASGLAVDNMGVLMASGAQLDVAYGSDIWVLYFAKWEGDYAVEVGRAQLSVSDGERSAYLSISRTEGRLEGHLSLYAPDDSEARLELVREHDVFLSRARVKEVVARAKPNQSVAFTWRPVRGPEPLLVITKGVPSRSDVLQILEALGAPPGGFFNMTDDYVVGDGDRLRYRLRLTIARRFRRDLHAEEELRLKMTPPRRLGDLPGDA</sequence>
<gene>
    <name evidence="1" type="ORF">HC235_03340</name>
</gene>
<dbReference type="EMBL" id="JAAVJF010000001">
    <property type="protein sequence ID" value="NYR15007.1"/>
    <property type="molecule type" value="Genomic_DNA"/>
</dbReference>
<comment type="caution">
    <text evidence="1">The sequence shown here is derived from an EMBL/GenBank/DDBJ whole genome shotgun (WGS) entry which is preliminary data.</text>
</comment>
<dbReference type="Proteomes" id="UP000554766">
    <property type="component" value="Unassembled WGS sequence"/>
</dbReference>
<keyword evidence="2" id="KW-1185">Reference proteome</keyword>
<organism evidence="1 2">
    <name type="scientific">Pyrobaculum arsenaticum</name>
    <dbReference type="NCBI Taxonomy" id="121277"/>
    <lineage>
        <taxon>Archaea</taxon>
        <taxon>Thermoproteota</taxon>
        <taxon>Thermoprotei</taxon>
        <taxon>Thermoproteales</taxon>
        <taxon>Thermoproteaceae</taxon>
        <taxon>Pyrobaculum</taxon>
    </lineage>
</organism>
<evidence type="ECO:0000313" key="1">
    <source>
        <dbReference type="EMBL" id="NYR15007.1"/>
    </source>
</evidence>